<proteinExistence type="inferred from homology"/>
<protein>
    <recommendedName>
        <fullName evidence="4">Succinate-semialdehyde dehydrogenase, mitochondrial</fullName>
        <ecNumber evidence="3">1.2.1.24</ecNumber>
    </recommendedName>
    <alternativeName>
        <fullName evidence="6">NAD(+)-dependent succinic semialdehyde dehydrogenase</fullName>
    </alternativeName>
</protein>
<dbReference type="InterPro" id="IPR029510">
    <property type="entry name" value="Ald_DH_CS_GLU"/>
</dbReference>
<dbReference type="EC" id="1.2.1.24" evidence="3"/>
<comment type="similarity">
    <text evidence="2 8">Belongs to the aldehyde dehydrogenase family.</text>
</comment>
<dbReference type="InterPro" id="IPR015590">
    <property type="entry name" value="Aldehyde_DH_dom"/>
</dbReference>
<dbReference type="EMBL" id="JNBR01000400">
    <property type="protein sequence ID" value="OQR93673.1"/>
    <property type="molecule type" value="Genomic_DNA"/>
</dbReference>
<feature type="domain" description="Aldehyde dehydrogenase" evidence="9">
    <location>
        <begin position="53"/>
        <end position="508"/>
    </location>
</feature>
<evidence type="ECO:0000256" key="5">
    <source>
        <dbReference type="ARBA" id="ARBA00023002"/>
    </source>
</evidence>
<comment type="pathway">
    <text evidence="1">Amino-acid degradation; 4-aminobutanoate degradation.</text>
</comment>
<evidence type="ECO:0000259" key="9">
    <source>
        <dbReference type="Pfam" id="PF00171"/>
    </source>
</evidence>
<dbReference type="PROSITE" id="PS00070">
    <property type="entry name" value="ALDEHYDE_DEHYDR_CYS"/>
    <property type="match status" value="1"/>
</dbReference>
<evidence type="ECO:0000256" key="2">
    <source>
        <dbReference type="ARBA" id="ARBA00009986"/>
    </source>
</evidence>
<dbReference type="STRING" id="1202772.A0A1V9Z6P1"/>
<dbReference type="PROSITE" id="PS00687">
    <property type="entry name" value="ALDEHYDE_DEHYDR_GLU"/>
    <property type="match status" value="1"/>
</dbReference>
<dbReference type="PANTHER" id="PTHR43353:SF5">
    <property type="entry name" value="SUCCINATE-SEMIALDEHYDE DEHYDROGENASE, MITOCHONDRIAL"/>
    <property type="match status" value="1"/>
</dbReference>
<gene>
    <name evidence="10" type="ORF">ACHHYP_02366</name>
</gene>
<dbReference type="FunFam" id="3.40.605.10:FF:000005">
    <property type="entry name" value="Succinate-semialdehyde dehydrogenase I"/>
    <property type="match status" value="1"/>
</dbReference>
<evidence type="ECO:0000256" key="7">
    <source>
        <dbReference type="PROSITE-ProRule" id="PRU10007"/>
    </source>
</evidence>
<evidence type="ECO:0000256" key="3">
    <source>
        <dbReference type="ARBA" id="ARBA00013051"/>
    </source>
</evidence>
<feature type="active site" evidence="7">
    <location>
        <position position="285"/>
    </location>
</feature>
<dbReference type="SUPFAM" id="SSF53720">
    <property type="entry name" value="ALDH-like"/>
    <property type="match status" value="1"/>
</dbReference>
<comment type="caution">
    <text evidence="10">The sequence shown here is derived from an EMBL/GenBank/DDBJ whole genome shotgun (WGS) entry which is preliminary data.</text>
</comment>
<evidence type="ECO:0000256" key="8">
    <source>
        <dbReference type="RuleBase" id="RU003345"/>
    </source>
</evidence>
<evidence type="ECO:0000256" key="4">
    <source>
        <dbReference type="ARBA" id="ARBA00019842"/>
    </source>
</evidence>
<organism evidence="10 11">
    <name type="scientific">Achlya hypogyna</name>
    <name type="common">Oomycete</name>
    <name type="synonym">Protoachlya hypogyna</name>
    <dbReference type="NCBI Taxonomy" id="1202772"/>
    <lineage>
        <taxon>Eukaryota</taxon>
        <taxon>Sar</taxon>
        <taxon>Stramenopiles</taxon>
        <taxon>Oomycota</taxon>
        <taxon>Saprolegniomycetes</taxon>
        <taxon>Saprolegniales</taxon>
        <taxon>Achlyaceae</taxon>
        <taxon>Achlya</taxon>
    </lineage>
</organism>
<dbReference type="InterPro" id="IPR016163">
    <property type="entry name" value="Ald_DH_C"/>
</dbReference>
<dbReference type="FunFam" id="3.40.309.10:FF:000004">
    <property type="entry name" value="Succinate-semialdehyde dehydrogenase I"/>
    <property type="match status" value="1"/>
</dbReference>
<dbReference type="AlphaFoldDB" id="A0A1V9Z6P1"/>
<evidence type="ECO:0000313" key="10">
    <source>
        <dbReference type="EMBL" id="OQR93673.1"/>
    </source>
</evidence>
<name>A0A1V9Z6P1_ACHHY</name>
<evidence type="ECO:0000313" key="11">
    <source>
        <dbReference type="Proteomes" id="UP000243579"/>
    </source>
</evidence>
<dbReference type="InterPro" id="IPR050740">
    <property type="entry name" value="Aldehyde_DH_Superfamily"/>
</dbReference>
<reference evidence="10 11" key="1">
    <citation type="journal article" date="2014" name="Genome Biol. Evol.">
        <title>The secreted proteins of Achlya hypogyna and Thraustotheca clavata identify the ancestral oomycete secretome and reveal gene acquisitions by horizontal gene transfer.</title>
        <authorList>
            <person name="Misner I."/>
            <person name="Blouin N."/>
            <person name="Leonard G."/>
            <person name="Richards T.A."/>
            <person name="Lane C.E."/>
        </authorList>
    </citation>
    <scope>NUCLEOTIDE SEQUENCE [LARGE SCALE GENOMIC DNA]</scope>
    <source>
        <strain evidence="10 11">ATCC 48635</strain>
    </source>
</reference>
<dbReference type="Gene3D" id="3.40.605.10">
    <property type="entry name" value="Aldehyde Dehydrogenase, Chain A, domain 1"/>
    <property type="match status" value="1"/>
</dbReference>
<dbReference type="InterPro" id="IPR016161">
    <property type="entry name" value="Ald_DH/histidinol_DH"/>
</dbReference>
<accession>A0A1V9Z6P1</accession>
<dbReference type="InterPro" id="IPR016162">
    <property type="entry name" value="Ald_DH_N"/>
</dbReference>
<dbReference type="GO" id="GO:0004777">
    <property type="term" value="F:succinate-semialdehyde dehydrogenase (NAD+) activity"/>
    <property type="evidence" value="ECO:0007669"/>
    <property type="project" value="UniProtKB-EC"/>
</dbReference>
<dbReference type="GO" id="GO:0009450">
    <property type="term" value="P:gamma-aminobutyric acid catabolic process"/>
    <property type="evidence" value="ECO:0007669"/>
    <property type="project" value="TreeGrafter"/>
</dbReference>
<dbReference type="InterPro" id="IPR016160">
    <property type="entry name" value="Ald_DH_CS_CYS"/>
</dbReference>
<dbReference type="CDD" id="cd07103">
    <property type="entry name" value="ALDH_F5_SSADH_GabD"/>
    <property type="match status" value="1"/>
</dbReference>
<sequence length="514" mass="54392">MTLATSFKGLLRRPDLIQSQGYIGGRWLNAISGTDMAHAKTPRHECSWSSLGHTYTVTDPSLDTPLGHVAAMTAEDTHVAIAAAEAAFQDWKKTTPTHRGAILQKWDRLLRENEADLGMIMAKESGKPIAEAIGEVSYAADYLKFFGHEALRSEGFMIPSHANGRRMMALRQPVGVCGMITPWNFPIGMLARKVGPALAAGCTAVVKPAAATPLSALAFAKLGEEAGVPAGVMNIVPSPHESAAEIGRTLCETPQVRKLTFTGSTTVGKQLTKQCAATLKRVSMELGGLAPFIVFDDADIPAAVEGLVQGKFRNTGQTCVCPNRVYVQAGSFDAFAEQLVARVAQLKQGIAHERGFDLGPLINPGAVDKLTGVVAEAIAHGAKPLLGATPSVLGPAYMTPTVLTDVTPAMRVAQEECFGPIVALQKFHTEDEVVAAANATEMGLAAYCYTKDLGRAWRMSENLEAGMVGINVGLISAVQAPFGGIKQSGLGREGSIVGMEDYTELKYVCMGGLA</sequence>
<evidence type="ECO:0000256" key="6">
    <source>
        <dbReference type="ARBA" id="ARBA00030806"/>
    </source>
</evidence>
<dbReference type="Pfam" id="PF00171">
    <property type="entry name" value="Aldedh"/>
    <property type="match status" value="1"/>
</dbReference>
<keyword evidence="11" id="KW-1185">Reference proteome</keyword>
<dbReference type="PANTHER" id="PTHR43353">
    <property type="entry name" value="SUCCINATE-SEMIALDEHYDE DEHYDROGENASE, MITOCHONDRIAL"/>
    <property type="match status" value="1"/>
</dbReference>
<dbReference type="Proteomes" id="UP000243579">
    <property type="component" value="Unassembled WGS sequence"/>
</dbReference>
<evidence type="ECO:0000256" key="1">
    <source>
        <dbReference type="ARBA" id="ARBA00005176"/>
    </source>
</evidence>
<dbReference type="Gene3D" id="3.40.309.10">
    <property type="entry name" value="Aldehyde Dehydrogenase, Chain A, domain 2"/>
    <property type="match status" value="1"/>
</dbReference>
<keyword evidence="5 8" id="KW-0560">Oxidoreductase</keyword>
<dbReference type="OrthoDB" id="310895at2759"/>